<evidence type="ECO:0000256" key="1">
    <source>
        <dbReference type="SAM" id="Phobius"/>
    </source>
</evidence>
<name>A0A4R6VVD9_9HYPH</name>
<evidence type="ECO:0000313" key="3">
    <source>
        <dbReference type="Proteomes" id="UP000295391"/>
    </source>
</evidence>
<evidence type="ECO:0008006" key="4">
    <source>
        <dbReference type="Google" id="ProtNLM"/>
    </source>
</evidence>
<organism evidence="2 3">
    <name type="scientific">Maritalea mobilis</name>
    <dbReference type="NCBI Taxonomy" id="483324"/>
    <lineage>
        <taxon>Bacteria</taxon>
        <taxon>Pseudomonadati</taxon>
        <taxon>Pseudomonadota</taxon>
        <taxon>Alphaproteobacteria</taxon>
        <taxon>Hyphomicrobiales</taxon>
        <taxon>Devosiaceae</taxon>
        <taxon>Maritalea</taxon>
    </lineage>
</organism>
<keyword evidence="3" id="KW-1185">Reference proteome</keyword>
<gene>
    <name evidence="2" type="ORF">ATL17_2225</name>
</gene>
<sequence length="148" mass="16591">MSMKIIFIFPCQLDMMRKKGDSVSDSRFWRMIWSAVAWTSLGLGLIGVFLPILPTTPFLILAAFGFARSNERIHKWLIEHPQFGPPIADWEKYGAISTRAKITAVATMAFVFMISVLIGLSWKLLLIQGLCLGGAALFILTRKAPPYE</sequence>
<dbReference type="InterPro" id="IPR007401">
    <property type="entry name" value="DUF454"/>
</dbReference>
<dbReference type="PANTHER" id="PTHR35813">
    <property type="entry name" value="INNER MEMBRANE PROTEIN YBAN"/>
    <property type="match status" value="1"/>
</dbReference>
<feature type="transmembrane region" description="Helical" evidence="1">
    <location>
        <begin position="124"/>
        <end position="141"/>
    </location>
</feature>
<dbReference type="AlphaFoldDB" id="A0A4R6VVD9"/>
<feature type="transmembrane region" description="Helical" evidence="1">
    <location>
        <begin position="100"/>
        <end position="118"/>
    </location>
</feature>
<keyword evidence="1" id="KW-1133">Transmembrane helix</keyword>
<proteinExistence type="predicted"/>
<dbReference type="Pfam" id="PF04304">
    <property type="entry name" value="DUF454"/>
    <property type="match status" value="1"/>
</dbReference>
<feature type="transmembrane region" description="Helical" evidence="1">
    <location>
        <begin position="41"/>
        <end position="67"/>
    </location>
</feature>
<keyword evidence="1" id="KW-0812">Transmembrane</keyword>
<dbReference type="PANTHER" id="PTHR35813:SF1">
    <property type="entry name" value="INNER MEMBRANE PROTEIN YBAN"/>
    <property type="match status" value="1"/>
</dbReference>
<reference evidence="2 3" key="1">
    <citation type="submission" date="2019-03" db="EMBL/GenBank/DDBJ databases">
        <title>Genomic Encyclopedia of Type Strains, Phase III (KMG-III): the genomes of soil and plant-associated and newly described type strains.</title>
        <authorList>
            <person name="Whitman W."/>
        </authorList>
    </citation>
    <scope>NUCLEOTIDE SEQUENCE [LARGE SCALE GENOMIC DNA]</scope>
    <source>
        <strain evidence="2 3">CGMCC 1.7002</strain>
    </source>
</reference>
<comment type="caution">
    <text evidence="2">The sequence shown here is derived from an EMBL/GenBank/DDBJ whole genome shotgun (WGS) entry which is preliminary data.</text>
</comment>
<protein>
    <recommendedName>
        <fullName evidence="4">DUF454 domain-containing protein</fullName>
    </recommendedName>
</protein>
<dbReference type="EMBL" id="SNYR01000002">
    <property type="protein sequence ID" value="TDQ64211.1"/>
    <property type="molecule type" value="Genomic_DNA"/>
</dbReference>
<dbReference type="Proteomes" id="UP000295391">
    <property type="component" value="Unassembled WGS sequence"/>
</dbReference>
<accession>A0A4R6VVD9</accession>
<evidence type="ECO:0000313" key="2">
    <source>
        <dbReference type="EMBL" id="TDQ64211.1"/>
    </source>
</evidence>
<dbReference type="GO" id="GO:0005886">
    <property type="term" value="C:plasma membrane"/>
    <property type="evidence" value="ECO:0007669"/>
    <property type="project" value="TreeGrafter"/>
</dbReference>
<keyword evidence="1" id="KW-0472">Membrane</keyword>